<feature type="region of interest" description="Disordered" evidence="1">
    <location>
        <begin position="1"/>
        <end position="66"/>
    </location>
</feature>
<dbReference type="Proteomes" id="UP001465755">
    <property type="component" value="Unassembled WGS sequence"/>
</dbReference>
<evidence type="ECO:0008006" key="4">
    <source>
        <dbReference type="Google" id="ProtNLM"/>
    </source>
</evidence>
<feature type="region of interest" description="Disordered" evidence="1">
    <location>
        <begin position="104"/>
        <end position="129"/>
    </location>
</feature>
<feature type="compositionally biased region" description="Basic and acidic residues" evidence="1">
    <location>
        <begin position="23"/>
        <end position="34"/>
    </location>
</feature>
<feature type="compositionally biased region" description="Basic and acidic residues" evidence="1">
    <location>
        <begin position="1"/>
        <end position="12"/>
    </location>
</feature>
<organism evidence="2 3">
    <name type="scientific">Symbiochloris irregularis</name>
    <dbReference type="NCBI Taxonomy" id="706552"/>
    <lineage>
        <taxon>Eukaryota</taxon>
        <taxon>Viridiplantae</taxon>
        <taxon>Chlorophyta</taxon>
        <taxon>core chlorophytes</taxon>
        <taxon>Trebouxiophyceae</taxon>
        <taxon>Trebouxiales</taxon>
        <taxon>Trebouxiaceae</taxon>
        <taxon>Symbiochloris</taxon>
    </lineage>
</organism>
<reference evidence="2 3" key="1">
    <citation type="journal article" date="2024" name="Nat. Commun.">
        <title>Phylogenomics reveals the evolutionary origins of lichenization in chlorophyte algae.</title>
        <authorList>
            <person name="Puginier C."/>
            <person name="Libourel C."/>
            <person name="Otte J."/>
            <person name="Skaloud P."/>
            <person name="Haon M."/>
            <person name="Grisel S."/>
            <person name="Petersen M."/>
            <person name="Berrin J.G."/>
            <person name="Delaux P.M."/>
            <person name="Dal Grande F."/>
            <person name="Keller J."/>
        </authorList>
    </citation>
    <scope>NUCLEOTIDE SEQUENCE [LARGE SCALE GENOMIC DNA]</scope>
    <source>
        <strain evidence="2 3">SAG 2036</strain>
    </source>
</reference>
<accession>A0AAW1PB71</accession>
<evidence type="ECO:0000256" key="1">
    <source>
        <dbReference type="SAM" id="MobiDB-lite"/>
    </source>
</evidence>
<evidence type="ECO:0000313" key="3">
    <source>
        <dbReference type="Proteomes" id="UP001465755"/>
    </source>
</evidence>
<keyword evidence="3" id="KW-1185">Reference proteome</keyword>
<feature type="compositionally biased region" description="Polar residues" evidence="1">
    <location>
        <begin position="44"/>
        <end position="55"/>
    </location>
</feature>
<evidence type="ECO:0000313" key="2">
    <source>
        <dbReference type="EMBL" id="KAK9805034.1"/>
    </source>
</evidence>
<name>A0AAW1PB71_9CHLO</name>
<sequence>MSHSEEPVRQDKGLLFAATTARALHDRSDSREKSPVQGEDLFTTPRTSVRRQPSSAAKAAATPSMQSLEGQLSISEHRLSTVQSTVEQLARDFQDFVMHSGRSHLAEGDPAASQVKSSSVPQSHHPGQLSQEFQATLQSLQQVLTADDVAVALAHRVLIEPPKAGAVADSLAASDSIPEAGDQSSGTAVGKLSRGRARNVVGATCFVGVVELAWQMHFRAADRFSARLQKAGAPAKAGLRILRGLVWAAAILIVARAARRSCFSIADFSCDRLCKLLEQRRAQKVIKEAEDDNASSGIQDGDFPA</sequence>
<comment type="caution">
    <text evidence="2">The sequence shown here is derived from an EMBL/GenBank/DDBJ whole genome shotgun (WGS) entry which is preliminary data.</text>
</comment>
<gene>
    <name evidence="2" type="ORF">WJX73_004811</name>
</gene>
<protein>
    <recommendedName>
        <fullName evidence="4">Transmembrane protein</fullName>
    </recommendedName>
</protein>
<dbReference type="EMBL" id="JALJOQ010000046">
    <property type="protein sequence ID" value="KAK9805034.1"/>
    <property type="molecule type" value="Genomic_DNA"/>
</dbReference>
<proteinExistence type="predicted"/>
<dbReference type="AlphaFoldDB" id="A0AAW1PB71"/>